<dbReference type="RefSeq" id="WP_014185606.1">
    <property type="nucleotide sequence ID" value="NC_016584.1"/>
</dbReference>
<dbReference type="OrthoDB" id="9811121at2"/>
<dbReference type="GO" id="GO:0016811">
    <property type="term" value="F:hydrolase activity, acting on carbon-nitrogen (but not peptide) bonds, in linear amides"/>
    <property type="evidence" value="ECO:0007669"/>
    <property type="project" value="UniProtKB-ARBA"/>
</dbReference>
<dbReference type="Gene3D" id="3.60.110.10">
    <property type="entry name" value="Carbon-nitrogen hydrolase"/>
    <property type="match status" value="1"/>
</dbReference>
<dbReference type="InterPro" id="IPR050345">
    <property type="entry name" value="Aliph_Amidase/BUP"/>
</dbReference>
<dbReference type="KEGG" id="dor:Desor_3298"/>
<dbReference type="SUPFAM" id="SSF56317">
    <property type="entry name" value="Carbon-nitrogen hydrolase"/>
    <property type="match status" value="1"/>
</dbReference>
<dbReference type="InterPro" id="IPR003010">
    <property type="entry name" value="C-N_Hydrolase"/>
</dbReference>
<dbReference type="eggNOG" id="COG0388">
    <property type="taxonomic scope" value="Bacteria"/>
</dbReference>
<dbReference type="Pfam" id="PF00795">
    <property type="entry name" value="CN_hydrolase"/>
    <property type="match status" value="1"/>
</dbReference>
<dbReference type="EMBL" id="CP003108">
    <property type="protein sequence ID" value="AET68798.1"/>
    <property type="molecule type" value="Genomic_DNA"/>
</dbReference>
<dbReference type="PATRIC" id="fig|768706.3.peg.3324"/>
<keyword evidence="4" id="KW-1185">Reference proteome</keyword>
<evidence type="ECO:0000259" key="2">
    <source>
        <dbReference type="PROSITE" id="PS50263"/>
    </source>
</evidence>
<name>G7WBP0_DESOD</name>
<feature type="domain" description="CN hydrolase" evidence="2">
    <location>
        <begin position="5"/>
        <end position="244"/>
    </location>
</feature>
<dbReference type="STRING" id="768706.Desor_3298"/>
<dbReference type="PANTHER" id="PTHR43674">
    <property type="entry name" value="NITRILASE C965.09-RELATED"/>
    <property type="match status" value="1"/>
</dbReference>
<organism evidence="3 4">
    <name type="scientific">Desulfosporosinus orientis (strain ATCC 19365 / DSM 765 / NCIMB 8382 / VKM B-1628 / Singapore I)</name>
    <name type="common">Desulfotomaculum orientis</name>
    <dbReference type="NCBI Taxonomy" id="768706"/>
    <lineage>
        <taxon>Bacteria</taxon>
        <taxon>Bacillati</taxon>
        <taxon>Bacillota</taxon>
        <taxon>Clostridia</taxon>
        <taxon>Eubacteriales</taxon>
        <taxon>Desulfitobacteriaceae</taxon>
        <taxon>Desulfosporosinus</taxon>
    </lineage>
</organism>
<dbReference type="PANTHER" id="PTHR43674:SF2">
    <property type="entry name" value="BETA-UREIDOPROPIONASE"/>
    <property type="match status" value="1"/>
</dbReference>
<dbReference type="AlphaFoldDB" id="G7WBP0"/>
<keyword evidence="1 3" id="KW-0378">Hydrolase</keyword>
<proteinExistence type="predicted"/>
<accession>G7WBP0</accession>
<protein>
    <submittedName>
        <fullName evidence="3">Putative amidohydrolase</fullName>
    </submittedName>
</protein>
<dbReference type="HOGENOM" id="CLU_030130_3_2_9"/>
<evidence type="ECO:0000313" key="4">
    <source>
        <dbReference type="Proteomes" id="UP000006346"/>
    </source>
</evidence>
<dbReference type="Proteomes" id="UP000006346">
    <property type="component" value="Chromosome"/>
</dbReference>
<gene>
    <name evidence="3" type="ordered locus">Desor_3298</name>
</gene>
<reference evidence="4" key="1">
    <citation type="submission" date="2011-11" db="EMBL/GenBank/DDBJ databases">
        <title>Complete sequence of Desulfosporosinus orientis DSM 765.</title>
        <authorList>
            <person name="Lucas S."/>
            <person name="Han J."/>
            <person name="Lapidus A."/>
            <person name="Cheng J.-F."/>
            <person name="Goodwin L."/>
            <person name="Pitluck S."/>
            <person name="Peters L."/>
            <person name="Ovchinnikova G."/>
            <person name="Teshima H."/>
            <person name="Detter J.C."/>
            <person name="Han C."/>
            <person name="Tapia R."/>
            <person name="Land M."/>
            <person name="Hauser L."/>
            <person name="Kyrpides N."/>
            <person name="Ivanova N."/>
            <person name="Pagani I."/>
            <person name="Pester M."/>
            <person name="Spring S."/>
            <person name="Ollivier B."/>
            <person name="Rattei T."/>
            <person name="Klenk H.-P."/>
            <person name="Wagner M."/>
            <person name="Loy A."/>
            <person name="Woyke T."/>
        </authorList>
    </citation>
    <scope>NUCLEOTIDE SEQUENCE [LARGE SCALE GENOMIC DNA]</scope>
    <source>
        <strain evidence="4">ATCC 19365 / DSM 765 / NCIMB 8382 / VKM B-1628</strain>
    </source>
</reference>
<evidence type="ECO:0000313" key="3">
    <source>
        <dbReference type="EMBL" id="AET68798.1"/>
    </source>
</evidence>
<evidence type="ECO:0000256" key="1">
    <source>
        <dbReference type="ARBA" id="ARBA00022801"/>
    </source>
</evidence>
<dbReference type="PROSITE" id="PS50263">
    <property type="entry name" value="CN_HYDROLASE"/>
    <property type="match status" value="1"/>
</dbReference>
<sequence length="284" mass="31881">MNNDCRIGLVQMESIVGNTERNFNHIINLTGIAHKQGISFLCFPECALNGYSPNDAAEIGTTLESRWIKQLKECSQDFNMTLLVGMAEQRIDSPRPYISQVILSPEEDSKVYRKVHLGRSELAYFTPGNEFPVFSAHGTSFAVGICWDWHFPETAAIYSLKGAEILFAPHASPKIAGDRKQLWLRYLGTRAYDNSVYIGACNLIGSNGKSKEFSGGVLVIGPKGEVFDQDHIGDEGILTVNLPADRINHIRRPERSSMRDSFFLADRRKELYHELIELDIIDKA</sequence>
<dbReference type="InterPro" id="IPR036526">
    <property type="entry name" value="C-N_Hydrolase_sf"/>
</dbReference>
<reference evidence="3 4" key="2">
    <citation type="journal article" date="2012" name="J. Bacteriol.">
        <title>Complete genome sequences of Desulfosporosinus orientis DSM765T, Desulfosporosinus youngiae DSM17734T, Desulfosporosinus meridiei DSM13257T, and Desulfosporosinus acidiphilus DSM22704T.</title>
        <authorList>
            <person name="Pester M."/>
            <person name="Brambilla E."/>
            <person name="Alazard D."/>
            <person name="Rattei T."/>
            <person name="Weinmaier T."/>
            <person name="Han J."/>
            <person name="Lucas S."/>
            <person name="Lapidus A."/>
            <person name="Cheng J.F."/>
            <person name="Goodwin L."/>
            <person name="Pitluck S."/>
            <person name="Peters L."/>
            <person name="Ovchinnikova G."/>
            <person name="Teshima H."/>
            <person name="Detter J.C."/>
            <person name="Han C.S."/>
            <person name="Tapia R."/>
            <person name="Land M.L."/>
            <person name="Hauser L."/>
            <person name="Kyrpides N.C."/>
            <person name="Ivanova N.N."/>
            <person name="Pagani I."/>
            <person name="Huntmann M."/>
            <person name="Wei C.L."/>
            <person name="Davenport K.W."/>
            <person name="Daligault H."/>
            <person name="Chain P.S."/>
            <person name="Chen A."/>
            <person name="Mavromatis K."/>
            <person name="Markowitz V."/>
            <person name="Szeto E."/>
            <person name="Mikhailova N."/>
            <person name="Pati A."/>
            <person name="Wagner M."/>
            <person name="Woyke T."/>
            <person name="Ollivier B."/>
            <person name="Klenk H.P."/>
            <person name="Spring S."/>
            <person name="Loy A."/>
        </authorList>
    </citation>
    <scope>NUCLEOTIDE SEQUENCE [LARGE SCALE GENOMIC DNA]</scope>
    <source>
        <strain evidence="4">ATCC 19365 / DSM 765 / NCIMB 8382 / VKM B-1628</strain>
    </source>
</reference>